<dbReference type="InterPro" id="IPR051719">
    <property type="entry name" value="CASTOR_mTORC1"/>
</dbReference>
<keyword evidence="4" id="KW-1185">Reference proteome</keyword>
<proteinExistence type="predicted"/>
<dbReference type="AlphaFoldDB" id="A0A168E4I4"/>
<feature type="compositionally biased region" description="Low complexity" evidence="1">
    <location>
        <begin position="181"/>
        <end position="196"/>
    </location>
</feature>
<feature type="region of interest" description="Disordered" evidence="1">
    <location>
        <begin position="180"/>
        <end position="208"/>
    </location>
</feature>
<dbReference type="InterPro" id="IPR027795">
    <property type="entry name" value="CASTOR_ACT_dom"/>
</dbReference>
<dbReference type="EMBL" id="AZGY01000005">
    <property type="protein sequence ID" value="KZZ98406.1"/>
    <property type="molecule type" value="Genomic_DNA"/>
</dbReference>
<feature type="domain" description="CASTOR ACT" evidence="2">
    <location>
        <begin position="106"/>
        <end position="166"/>
    </location>
</feature>
<dbReference type="InterPro" id="IPR045865">
    <property type="entry name" value="ACT-like_dom_sf"/>
</dbReference>
<dbReference type="SUPFAM" id="SSF55021">
    <property type="entry name" value="ACT-like"/>
    <property type="match status" value="1"/>
</dbReference>
<reference evidence="3 4" key="1">
    <citation type="journal article" date="2016" name="Genome Biol. Evol.">
        <title>Divergent and convergent evolution of fungal pathogenicity.</title>
        <authorList>
            <person name="Shang Y."/>
            <person name="Xiao G."/>
            <person name="Zheng P."/>
            <person name="Cen K."/>
            <person name="Zhan S."/>
            <person name="Wang C."/>
        </authorList>
    </citation>
    <scope>NUCLEOTIDE SEQUENCE [LARGE SCALE GENOMIC DNA]</scope>
    <source>
        <strain evidence="3 4">RCEF 2490</strain>
    </source>
</reference>
<evidence type="ECO:0000313" key="4">
    <source>
        <dbReference type="Proteomes" id="UP000078544"/>
    </source>
</evidence>
<dbReference type="GO" id="GO:0046394">
    <property type="term" value="P:carboxylic acid biosynthetic process"/>
    <property type="evidence" value="ECO:0007669"/>
    <property type="project" value="UniProtKB-ARBA"/>
</dbReference>
<dbReference type="PANTHER" id="PTHR31131">
    <property type="entry name" value="CHROMOSOME 1, WHOLE GENOME SHOTGUN SEQUENCE"/>
    <property type="match status" value="1"/>
</dbReference>
<dbReference type="GO" id="GO:0006520">
    <property type="term" value="P:amino acid metabolic process"/>
    <property type="evidence" value="ECO:0007669"/>
    <property type="project" value="UniProtKB-ARBA"/>
</dbReference>
<evidence type="ECO:0000313" key="3">
    <source>
        <dbReference type="EMBL" id="KZZ98406.1"/>
    </source>
</evidence>
<sequence>MNAQISFLEGTYTLIHIPLDLYGLFLQPLLRVLVPQTQSLHVGGTTTSDEHVLEGLSPEKQHGFLNISVTPLECSVVCHTAWAENVFEPVIKSLPLHKAKAVTVFTDSYMVLSVISAGLDAASRVLELSSPLALAGIPIFFITTYYSDFILVPGRERHNVIKALHDKGFELSENQSSFVASSSRKNSTSQTSSSSPPGTPPPSNNDELQSRTFRLLQKRSVAPYVDDGLELVQCSGREISQHGDAYGHRSSLGRYHHASSAEARNASWIDKVDPKLYTSIISVLVSQPRFVSVTLAQDDPPSLLLDKTLLGMFSDSLVGDTDNILVPIFLDLVNLPSEVTGIVCGVSGRLVDDMSMTATSELSYLSTARAGIVIMPEALSTRALSILRPLLEQQQND</sequence>
<accession>A0A168E4I4</accession>
<dbReference type="OrthoDB" id="58529at2759"/>
<gene>
    <name evidence="3" type="ORF">AAL_02924</name>
</gene>
<name>A0A168E4I4_9HYPO</name>
<evidence type="ECO:0000256" key="1">
    <source>
        <dbReference type="SAM" id="MobiDB-lite"/>
    </source>
</evidence>
<dbReference type="Pfam" id="PF13840">
    <property type="entry name" value="ACT_7"/>
    <property type="match status" value="1"/>
</dbReference>
<dbReference type="Gene3D" id="3.30.2130.10">
    <property type="entry name" value="VC0802-like"/>
    <property type="match status" value="1"/>
</dbReference>
<dbReference type="Proteomes" id="UP000078544">
    <property type="component" value="Unassembled WGS sequence"/>
</dbReference>
<dbReference type="PANTHER" id="PTHR31131:SF6">
    <property type="entry name" value="CASTOR ACT DOMAIN-CONTAINING PROTEIN"/>
    <property type="match status" value="1"/>
</dbReference>
<evidence type="ECO:0000259" key="2">
    <source>
        <dbReference type="Pfam" id="PF13840"/>
    </source>
</evidence>
<comment type="caution">
    <text evidence="3">The sequence shown here is derived from an EMBL/GenBank/DDBJ whole genome shotgun (WGS) entry which is preliminary data.</text>
</comment>
<organism evidence="3 4">
    <name type="scientific">Moelleriella libera RCEF 2490</name>
    <dbReference type="NCBI Taxonomy" id="1081109"/>
    <lineage>
        <taxon>Eukaryota</taxon>
        <taxon>Fungi</taxon>
        <taxon>Dikarya</taxon>
        <taxon>Ascomycota</taxon>
        <taxon>Pezizomycotina</taxon>
        <taxon>Sordariomycetes</taxon>
        <taxon>Hypocreomycetidae</taxon>
        <taxon>Hypocreales</taxon>
        <taxon>Clavicipitaceae</taxon>
        <taxon>Moelleriella</taxon>
    </lineage>
</organism>
<protein>
    <recommendedName>
        <fullName evidence="2">CASTOR ACT domain-containing protein</fullName>
    </recommendedName>
</protein>